<gene>
    <name evidence="5" type="primary">groS_2</name>
    <name evidence="5" type="ORF">Mal48_27070</name>
</gene>
<evidence type="ECO:0000256" key="1">
    <source>
        <dbReference type="ARBA" id="ARBA00006975"/>
    </source>
</evidence>
<dbReference type="Proteomes" id="UP000315724">
    <property type="component" value="Chromosome"/>
</dbReference>
<comment type="subunit">
    <text evidence="3">Heptamer of 7 subunits arranged in a ring.</text>
</comment>
<sequence>MDDFVEPLGPRILIRKDENRHQTRGGIVLPDQAEIPTITGRVVEISLEIQNDEDFPVAKYDKVLFHPKNAIPVDLESNNVLFVVPIDDVVAVFRRSKSPKLTDGEIDEDVSDFSEFDDSDEL</sequence>
<dbReference type="InterPro" id="IPR011032">
    <property type="entry name" value="GroES-like_sf"/>
</dbReference>
<dbReference type="PRINTS" id="PR00297">
    <property type="entry name" value="CHAPERONIN10"/>
</dbReference>
<dbReference type="GO" id="GO:0044183">
    <property type="term" value="F:protein folding chaperone"/>
    <property type="evidence" value="ECO:0007669"/>
    <property type="project" value="InterPro"/>
</dbReference>
<comment type="function">
    <text evidence="3">Together with the chaperonin GroEL, plays an essential role in assisting protein folding. The GroEL-GroES system forms a nano-cage that allows encapsulation of the non-native substrate proteins and provides a physical environment optimized to promote and accelerate protein folding. GroES binds to the apical surface of the GroEL ring, thereby capping the opening of the GroEL channel.</text>
</comment>
<name>A0A517QPC7_9PLAN</name>
<dbReference type="SUPFAM" id="SSF50129">
    <property type="entry name" value="GroES-like"/>
    <property type="match status" value="1"/>
</dbReference>
<dbReference type="OrthoDB" id="281443at2"/>
<feature type="compositionally biased region" description="Acidic residues" evidence="4">
    <location>
        <begin position="104"/>
        <end position="122"/>
    </location>
</feature>
<organism evidence="5 6">
    <name type="scientific">Thalassoglobus polymorphus</name>
    <dbReference type="NCBI Taxonomy" id="2527994"/>
    <lineage>
        <taxon>Bacteria</taxon>
        <taxon>Pseudomonadati</taxon>
        <taxon>Planctomycetota</taxon>
        <taxon>Planctomycetia</taxon>
        <taxon>Planctomycetales</taxon>
        <taxon>Planctomycetaceae</taxon>
        <taxon>Thalassoglobus</taxon>
    </lineage>
</organism>
<dbReference type="KEGG" id="tpol:Mal48_27070"/>
<dbReference type="RefSeq" id="WP_145199775.1">
    <property type="nucleotide sequence ID" value="NZ_CP036267.1"/>
</dbReference>
<proteinExistence type="inferred from homology"/>
<dbReference type="InterPro" id="IPR037124">
    <property type="entry name" value="Chaperonin_GroES_sf"/>
</dbReference>
<dbReference type="EMBL" id="CP036267">
    <property type="protein sequence ID" value="QDT33454.1"/>
    <property type="molecule type" value="Genomic_DNA"/>
</dbReference>
<dbReference type="Gene3D" id="2.30.33.40">
    <property type="entry name" value="GroES chaperonin"/>
    <property type="match status" value="1"/>
</dbReference>
<evidence type="ECO:0000313" key="6">
    <source>
        <dbReference type="Proteomes" id="UP000315724"/>
    </source>
</evidence>
<dbReference type="InterPro" id="IPR020818">
    <property type="entry name" value="Chaperonin_GroES"/>
</dbReference>
<feature type="region of interest" description="Disordered" evidence="4">
    <location>
        <begin position="101"/>
        <end position="122"/>
    </location>
</feature>
<keyword evidence="6" id="KW-1185">Reference proteome</keyword>
<dbReference type="Pfam" id="PF00166">
    <property type="entry name" value="Cpn10"/>
    <property type="match status" value="1"/>
</dbReference>
<evidence type="ECO:0000256" key="3">
    <source>
        <dbReference type="RuleBase" id="RU000535"/>
    </source>
</evidence>
<reference evidence="5 6" key="1">
    <citation type="submission" date="2019-02" db="EMBL/GenBank/DDBJ databases">
        <title>Deep-cultivation of Planctomycetes and their phenomic and genomic characterization uncovers novel biology.</title>
        <authorList>
            <person name="Wiegand S."/>
            <person name="Jogler M."/>
            <person name="Boedeker C."/>
            <person name="Pinto D."/>
            <person name="Vollmers J."/>
            <person name="Rivas-Marin E."/>
            <person name="Kohn T."/>
            <person name="Peeters S.H."/>
            <person name="Heuer A."/>
            <person name="Rast P."/>
            <person name="Oberbeckmann S."/>
            <person name="Bunk B."/>
            <person name="Jeske O."/>
            <person name="Meyerdierks A."/>
            <person name="Storesund J.E."/>
            <person name="Kallscheuer N."/>
            <person name="Luecker S."/>
            <person name="Lage O.M."/>
            <person name="Pohl T."/>
            <person name="Merkel B.J."/>
            <person name="Hornburger P."/>
            <person name="Mueller R.-W."/>
            <person name="Bruemmer F."/>
            <person name="Labrenz M."/>
            <person name="Spormann A.M."/>
            <person name="Op den Camp H."/>
            <person name="Overmann J."/>
            <person name="Amann R."/>
            <person name="Jetten M.S.M."/>
            <person name="Mascher T."/>
            <person name="Medema M.H."/>
            <person name="Devos D.P."/>
            <person name="Kaster A.-K."/>
            <person name="Ovreas L."/>
            <person name="Rohde M."/>
            <person name="Galperin M.Y."/>
            <person name="Jogler C."/>
        </authorList>
    </citation>
    <scope>NUCLEOTIDE SEQUENCE [LARGE SCALE GENOMIC DNA]</scope>
    <source>
        <strain evidence="5 6">Mal48</strain>
    </source>
</reference>
<evidence type="ECO:0000313" key="5">
    <source>
        <dbReference type="EMBL" id="QDT33454.1"/>
    </source>
</evidence>
<dbReference type="GO" id="GO:0005524">
    <property type="term" value="F:ATP binding"/>
    <property type="evidence" value="ECO:0007669"/>
    <property type="project" value="InterPro"/>
</dbReference>
<dbReference type="CDD" id="cd00320">
    <property type="entry name" value="cpn10"/>
    <property type="match status" value="1"/>
</dbReference>
<evidence type="ECO:0000256" key="2">
    <source>
        <dbReference type="ARBA" id="ARBA00023186"/>
    </source>
</evidence>
<evidence type="ECO:0000256" key="4">
    <source>
        <dbReference type="SAM" id="MobiDB-lite"/>
    </source>
</evidence>
<dbReference type="SMART" id="SM00883">
    <property type="entry name" value="Cpn10"/>
    <property type="match status" value="1"/>
</dbReference>
<keyword evidence="2 3" id="KW-0143">Chaperone</keyword>
<accession>A0A517QPC7</accession>
<dbReference type="AlphaFoldDB" id="A0A517QPC7"/>
<comment type="similarity">
    <text evidence="1 3">Belongs to the GroES chaperonin family.</text>
</comment>
<protein>
    <recommendedName>
        <fullName evidence="3">10 kDa chaperonin</fullName>
    </recommendedName>
</protein>